<dbReference type="Gene3D" id="3.40.50.1820">
    <property type="entry name" value="alpha/beta hydrolase"/>
    <property type="match status" value="1"/>
</dbReference>
<accession>A0A2G2YK01</accession>
<evidence type="ECO:0000313" key="4">
    <source>
        <dbReference type="Proteomes" id="UP000222542"/>
    </source>
</evidence>
<reference evidence="3 4" key="2">
    <citation type="journal article" date="2017" name="Genome Biol.">
        <title>New reference genome sequences of hot pepper reveal the massive evolution of plant disease-resistance genes by retroduplication.</title>
        <authorList>
            <person name="Kim S."/>
            <person name="Park J."/>
            <person name="Yeom S.I."/>
            <person name="Kim Y.M."/>
            <person name="Seo E."/>
            <person name="Kim K.T."/>
            <person name="Kim M.S."/>
            <person name="Lee J.M."/>
            <person name="Cheong K."/>
            <person name="Shin H.S."/>
            <person name="Kim S.B."/>
            <person name="Han K."/>
            <person name="Lee J."/>
            <person name="Park M."/>
            <person name="Lee H.A."/>
            <person name="Lee H.Y."/>
            <person name="Lee Y."/>
            <person name="Oh S."/>
            <person name="Lee J.H."/>
            <person name="Choi E."/>
            <person name="Choi E."/>
            <person name="Lee S.E."/>
            <person name="Jeon J."/>
            <person name="Kim H."/>
            <person name="Choi G."/>
            <person name="Song H."/>
            <person name="Lee J."/>
            <person name="Lee S.C."/>
            <person name="Kwon J.K."/>
            <person name="Lee H.Y."/>
            <person name="Koo N."/>
            <person name="Hong Y."/>
            <person name="Kim R.W."/>
            <person name="Kang W.H."/>
            <person name="Huh J.H."/>
            <person name="Kang B.C."/>
            <person name="Yang T.J."/>
            <person name="Lee Y.H."/>
            <person name="Bennetzen J.L."/>
            <person name="Choi D."/>
        </authorList>
    </citation>
    <scope>NUCLEOTIDE SEQUENCE [LARGE SCALE GENOMIC DNA]</scope>
    <source>
        <strain evidence="4">cv. CM334</strain>
    </source>
</reference>
<dbReference type="SUPFAM" id="SSF53474">
    <property type="entry name" value="alpha/beta-Hydrolases"/>
    <property type="match status" value="1"/>
</dbReference>
<dbReference type="Proteomes" id="UP000222542">
    <property type="component" value="Unassembled WGS sequence"/>
</dbReference>
<dbReference type="PANTHER" id="PTHR17630:SF92">
    <property type="entry name" value="ENDO-1,31,4-BETA-D-GLUCANASE-LIKE ISOFORM X1"/>
    <property type="match status" value="1"/>
</dbReference>
<feature type="compositionally biased region" description="Polar residues" evidence="1">
    <location>
        <begin position="406"/>
        <end position="415"/>
    </location>
</feature>
<keyword evidence="4" id="KW-1185">Reference proteome</keyword>
<name>A0A2G2YK01_CAPAN</name>
<feature type="region of interest" description="Disordered" evidence="1">
    <location>
        <begin position="406"/>
        <end position="442"/>
    </location>
</feature>
<proteinExistence type="predicted"/>
<feature type="compositionally biased region" description="Polar residues" evidence="1">
    <location>
        <begin position="430"/>
        <end position="442"/>
    </location>
</feature>
<sequence length="442" mass="50567">MVTELAKSDNIQAAMLLHPSLVKVDDMKEVKAPIAILAAEIDKISPLELIKQFEDILSSKFEVDKFVKNFPSAKHGWIVRYNVEDKEAVQQAEEAHQDMLDWLTKHVKEWFNYSISSFKLTSKPINNHHASFVEKFATISNLNAQTKIQDIKQDVAPIPIKKDDFKDGVPVGKWTNYKSKSHYNVVLKENCKIGFLRYRHVLIIRLELLEDFINILSKSSYYINAKDENSYQIRSLIYDSNFKLEEETTQVIAWISFPDLLPTFFFNESLFSLVSVVGKPLHLDVATINKTRPSCARVKVQLDLLDERHQFVMMEKLPKKCGALIKVKINYDMIPTYCKKCKLQGRVEEECRVLHPKLRQEIATDEVGDGQGKGQKYIEPVSVKKIPSKALHDIVTQKSGNIIAKSSDTNVQANNDIEEESDKEVESSSRQVNLSPQDVKNL</sequence>
<comment type="caution">
    <text evidence="3">The sequence shown here is derived from an EMBL/GenBank/DDBJ whole genome shotgun (WGS) entry which is preliminary data.</text>
</comment>
<organism evidence="3 4">
    <name type="scientific">Capsicum annuum</name>
    <name type="common">Capsicum pepper</name>
    <dbReference type="NCBI Taxonomy" id="4072"/>
    <lineage>
        <taxon>Eukaryota</taxon>
        <taxon>Viridiplantae</taxon>
        <taxon>Streptophyta</taxon>
        <taxon>Embryophyta</taxon>
        <taxon>Tracheophyta</taxon>
        <taxon>Spermatophyta</taxon>
        <taxon>Magnoliopsida</taxon>
        <taxon>eudicotyledons</taxon>
        <taxon>Gunneridae</taxon>
        <taxon>Pentapetalae</taxon>
        <taxon>asterids</taxon>
        <taxon>lamiids</taxon>
        <taxon>Solanales</taxon>
        <taxon>Solanaceae</taxon>
        <taxon>Solanoideae</taxon>
        <taxon>Capsiceae</taxon>
        <taxon>Capsicum</taxon>
    </lineage>
</organism>
<reference evidence="3 4" key="1">
    <citation type="journal article" date="2014" name="Nat. Genet.">
        <title>Genome sequence of the hot pepper provides insights into the evolution of pungency in Capsicum species.</title>
        <authorList>
            <person name="Kim S."/>
            <person name="Park M."/>
            <person name="Yeom S.I."/>
            <person name="Kim Y.M."/>
            <person name="Lee J.M."/>
            <person name="Lee H.A."/>
            <person name="Seo E."/>
            <person name="Choi J."/>
            <person name="Cheong K."/>
            <person name="Kim K.T."/>
            <person name="Jung K."/>
            <person name="Lee G.W."/>
            <person name="Oh S.K."/>
            <person name="Bae C."/>
            <person name="Kim S.B."/>
            <person name="Lee H.Y."/>
            <person name="Kim S.Y."/>
            <person name="Kim M.S."/>
            <person name="Kang B.C."/>
            <person name="Jo Y.D."/>
            <person name="Yang H.B."/>
            <person name="Jeong H.J."/>
            <person name="Kang W.H."/>
            <person name="Kwon J.K."/>
            <person name="Shin C."/>
            <person name="Lim J.Y."/>
            <person name="Park J.H."/>
            <person name="Huh J.H."/>
            <person name="Kim J.S."/>
            <person name="Kim B.D."/>
            <person name="Cohen O."/>
            <person name="Paran I."/>
            <person name="Suh M.C."/>
            <person name="Lee S.B."/>
            <person name="Kim Y.K."/>
            <person name="Shin Y."/>
            <person name="Noh S.J."/>
            <person name="Park J."/>
            <person name="Seo Y.S."/>
            <person name="Kwon S.Y."/>
            <person name="Kim H.A."/>
            <person name="Park J.M."/>
            <person name="Kim H.J."/>
            <person name="Choi S.B."/>
            <person name="Bosland P.W."/>
            <person name="Reeves G."/>
            <person name="Jo S.H."/>
            <person name="Lee B.W."/>
            <person name="Cho H.T."/>
            <person name="Choi H.S."/>
            <person name="Lee M.S."/>
            <person name="Yu Y."/>
            <person name="Do Choi Y."/>
            <person name="Park B.S."/>
            <person name="van Deynze A."/>
            <person name="Ashrafi H."/>
            <person name="Hill T."/>
            <person name="Kim W.T."/>
            <person name="Pai H.S."/>
            <person name="Ahn H.K."/>
            <person name="Yeam I."/>
            <person name="Giovannoni J.J."/>
            <person name="Rose J.K."/>
            <person name="Sorensen I."/>
            <person name="Lee S.J."/>
            <person name="Kim R.W."/>
            <person name="Choi I.Y."/>
            <person name="Choi B.S."/>
            <person name="Lim J.S."/>
            <person name="Lee Y.H."/>
            <person name="Choi D."/>
        </authorList>
    </citation>
    <scope>NUCLEOTIDE SEQUENCE [LARGE SCALE GENOMIC DNA]</scope>
    <source>
        <strain evidence="4">cv. CM334</strain>
    </source>
</reference>
<dbReference type="AlphaFoldDB" id="A0A2G2YK01"/>
<dbReference type="Pfam" id="PF01738">
    <property type="entry name" value="DLH"/>
    <property type="match status" value="1"/>
</dbReference>
<evidence type="ECO:0000256" key="1">
    <source>
        <dbReference type="SAM" id="MobiDB-lite"/>
    </source>
</evidence>
<protein>
    <recommendedName>
        <fullName evidence="2">Dienelactone hydrolase domain-containing protein</fullName>
    </recommendedName>
</protein>
<dbReference type="InterPro" id="IPR002925">
    <property type="entry name" value="Dienelactn_hydro"/>
</dbReference>
<dbReference type="PANTHER" id="PTHR17630">
    <property type="entry name" value="DIENELACTONE HYDROLASE"/>
    <property type="match status" value="1"/>
</dbReference>
<evidence type="ECO:0000313" key="3">
    <source>
        <dbReference type="EMBL" id="PHT70076.1"/>
    </source>
</evidence>
<dbReference type="GO" id="GO:0016787">
    <property type="term" value="F:hydrolase activity"/>
    <property type="evidence" value="ECO:0007669"/>
    <property type="project" value="InterPro"/>
</dbReference>
<evidence type="ECO:0000259" key="2">
    <source>
        <dbReference type="Pfam" id="PF01738"/>
    </source>
</evidence>
<dbReference type="InterPro" id="IPR029058">
    <property type="entry name" value="AB_hydrolase_fold"/>
</dbReference>
<dbReference type="Gramene" id="PHT70076">
    <property type="protein sequence ID" value="PHT70076"/>
    <property type="gene ID" value="T459_25180"/>
</dbReference>
<gene>
    <name evidence="3" type="ORF">T459_25180</name>
</gene>
<feature type="domain" description="Dienelactone hydrolase" evidence="2">
    <location>
        <begin position="5"/>
        <end position="106"/>
    </location>
</feature>
<dbReference type="STRING" id="4072.A0A2G2YK01"/>
<dbReference type="EMBL" id="AYRZ02000010">
    <property type="protein sequence ID" value="PHT70076.1"/>
    <property type="molecule type" value="Genomic_DNA"/>
</dbReference>